<proteinExistence type="predicted"/>
<comment type="caution">
    <text evidence="2">The sequence shown here is derived from an EMBL/GenBank/DDBJ whole genome shotgun (WGS) entry which is preliminary data.</text>
</comment>
<name>A0A6N4RF98_BLAVI</name>
<gene>
    <name evidence="2" type="ORF">DI628_03615</name>
</gene>
<evidence type="ECO:0000313" key="3">
    <source>
        <dbReference type="Proteomes" id="UP000320948"/>
    </source>
</evidence>
<sequence length="105" mass="11808">MSRQVGSDIAIAGKLERALPTFQLRYSQGQQGLCRGFKLEILPTGFPTFQLPLCRRQLGFPKLESWKIPYSYGEVYPGRMPGTPSAPSFQVSLNQQQQEKSAWAD</sequence>
<evidence type="ECO:0000313" key="2">
    <source>
        <dbReference type="EMBL" id="TKW61724.1"/>
    </source>
</evidence>
<organism evidence="2 3">
    <name type="scientific">Blastochloris viridis</name>
    <name type="common">Rhodopseudomonas viridis</name>
    <dbReference type="NCBI Taxonomy" id="1079"/>
    <lineage>
        <taxon>Bacteria</taxon>
        <taxon>Pseudomonadati</taxon>
        <taxon>Pseudomonadota</taxon>
        <taxon>Alphaproteobacteria</taxon>
        <taxon>Hyphomicrobiales</taxon>
        <taxon>Blastochloridaceae</taxon>
        <taxon>Blastochloris</taxon>
    </lineage>
</organism>
<dbReference type="AlphaFoldDB" id="A0A6N4RF98"/>
<accession>A0A6N4RF98</accession>
<dbReference type="EMBL" id="VAFM01000001">
    <property type="protein sequence ID" value="TKW61724.1"/>
    <property type="molecule type" value="Genomic_DNA"/>
</dbReference>
<protein>
    <submittedName>
        <fullName evidence="2">Uncharacterized protein</fullName>
    </submittedName>
</protein>
<dbReference type="Proteomes" id="UP000320948">
    <property type="component" value="Unassembled WGS sequence"/>
</dbReference>
<feature type="region of interest" description="Disordered" evidence="1">
    <location>
        <begin position="86"/>
        <end position="105"/>
    </location>
</feature>
<reference evidence="2 3" key="1">
    <citation type="journal article" date="2017" name="Nat. Commun.">
        <title>In situ click chemistry generation of cyclooxygenase-2 inhibitors.</title>
        <authorList>
            <person name="Bhardwaj A."/>
            <person name="Kaur J."/>
            <person name="Wuest M."/>
            <person name="Wuest F."/>
        </authorList>
    </citation>
    <scope>NUCLEOTIDE SEQUENCE [LARGE SCALE GENOMIC DNA]</scope>
    <source>
        <strain evidence="2">S2_018_000_R2_106</strain>
    </source>
</reference>
<evidence type="ECO:0000256" key="1">
    <source>
        <dbReference type="SAM" id="MobiDB-lite"/>
    </source>
</evidence>